<proteinExistence type="predicted"/>
<protein>
    <recommendedName>
        <fullName evidence="4">Transmembrane protein</fullName>
    </recommendedName>
</protein>
<dbReference type="PANTHER" id="PTHR33306:SF40">
    <property type="entry name" value="EXPRESSED PROTEIN"/>
    <property type="match status" value="1"/>
</dbReference>
<dbReference type="FunCoup" id="A0A200R763">
    <property type="interactions" value="4"/>
</dbReference>
<keyword evidence="1" id="KW-0472">Membrane</keyword>
<evidence type="ECO:0000256" key="1">
    <source>
        <dbReference type="SAM" id="Phobius"/>
    </source>
</evidence>
<dbReference type="Proteomes" id="UP000195402">
    <property type="component" value="Unassembled WGS sequence"/>
</dbReference>
<organism evidence="2 3">
    <name type="scientific">Macleaya cordata</name>
    <name type="common">Five-seeded plume-poppy</name>
    <name type="synonym">Bocconia cordata</name>
    <dbReference type="NCBI Taxonomy" id="56857"/>
    <lineage>
        <taxon>Eukaryota</taxon>
        <taxon>Viridiplantae</taxon>
        <taxon>Streptophyta</taxon>
        <taxon>Embryophyta</taxon>
        <taxon>Tracheophyta</taxon>
        <taxon>Spermatophyta</taxon>
        <taxon>Magnoliopsida</taxon>
        <taxon>Ranunculales</taxon>
        <taxon>Papaveraceae</taxon>
        <taxon>Papaveroideae</taxon>
        <taxon>Macleaya</taxon>
    </lineage>
</organism>
<feature type="transmembrane region" description="Helical" evidence="1">
    <location>
        <begin position="60"/>
        <end position="81"/>
    </location>
</feature>
<feature type="transmembrane region" description="Helical" evidence="1">
    <location>
        <begin position="120"/>
        <end position="137"/>
    </location>
</feature>
<feature type="transmembrane region" description="Helical" evidence="1">
    <location>
        <begin position="30"/>
        <end position="48"/>
    </location>
</feature>
<keyword evidence="1" id="KW-0812">Transmembrane</keyword>
<keyword evidence="1" id="KW-1133">Transmembrane helix</keyword>
<keyword evidence="3" id="KW-1185">Reference proteome</keyword>
<dbReference type="OrthoDB" id="1935034at2759"/>
<comment type="caution">
    <text evidence="2">The sequence shown here is derived from an EMBL/GenBank/DDBJ whole genome shotgun (WGS) entry which is preliminary data.</text>
</comment>
<dbReference type="InParanoid" id="A0A200R763"/>
<evidence type="ECO:0000313" key="3">
    <source>
        <dbReference type="Proteomes" id="UP000195402"/>
    </source>
</evidence>
<evidence type="ECO:0008006" key="4">
    <source>
        <dbReference type="Google" id="ProtNLM"/>
    </source>
</evidence>
<name>A0A200R763_MACCD</name>
<accession>A0A200R763</accession>
<sequence>MGWFWRDRRGPEWKQGWTSQTLSSSSLPPFPLLAIFAIVLLFLFISQYTGYKAQMEQTMFNFQILLFIVPVLLIFVVRSLAINGTSFVFRLPRSRSPAHQHDDSVHHGAGGGGGGGSSSSPWGVAALLVVLILMISYKSSSDSQWFRPLWRSD</sequence>
<dbReference type="EMBL" id="MVGT01000435">
    <property type="protein sequence ID" value="OVA18567.1"/>
    <property type="molecule type" value="Genomic_DNA"/>
</dbReference>
<dbReference type="PANTHER" id="PTHR33306">
    <property type="entry name" value="EXPRESSED PROTEIN-RELATED-RELATED"/>
    <property type="match status" value="1"/>
</dbReference>
<dbReference type="OMA" id="QNHTVIY"/>
<gene>
    <name evidence="2" type="ORF">BVC80_1831g104</name>
</gene>
<dbReference type="STRING" id="56857.A0A200R763"/>
<dbReference type="AlphaFoldDB" id="A0A200R763"/>
<evidence type="ECO:0000313" key="2">
    <source>
        <dbReference type="EMBL" id="OVA18567.1"/>
    </source>
</evidence>
<reference evidence="2 3" key="1">
    <citation type="journal article" date="2017" name="Mol. Plant">
        <title>The Genome of Medicinal Plant Macleaya cordata Provides New Insights into Benzylisoquinoline Alkaloids Metabolism.</title>
        <authorList>
            <person name="Liu X."/>
            <person name="Liu Y."/>
            <person name="Huang P."/>
            <person name="Ma Y."/>
            <person name="Qing Z."/>
            <person name="Tang Q."/>
            <person name="Cao H."/>
            <person name="Cheng P."/>
            <person name="Zheng Y."/>
            <person name="Yuan Z."/>
            <person name="Zhou Y."/>
            <person name="Liu J."/>
            <person name="Tang Z."/>
            <person name="Zhuo Y."/>
            <person name="Zhang Y."/>
            <person name="Yu L."/>
            <person name="Huang J."/>
            <person name="Yang P."/>
            <person name="Peng Q."/>
            <person name="Zhang J."/>
            <person name="Jiang W."/>
            <person name="Zhang Z."/>
            <person name="Lin K."/>
            <person name="Ro D.K."/>
            <person name="Chen X."/>
            <person name="Xiong X."/>
            <person name="Shang Y."/>
            <person name="Huang S."/>
            <person name="Zeng J."/>
        </authorList>
    </citation>
    <scope>NUCLEOTIDE SEQUENCE [LARGE SCALE GENOMIC DNA]</scope>
    <source>
        <strain evidence="3">cv. BLH2017</strain>
        <tissue evidence="2">Root</tissue>
    </source>
</reference>